<keyword evidence="1" id="KW-0732">Signal</keyword>
<sequence length="84" mass="9749">MKSIWTFALVLLLALLFTFADAKPDALKRIRRQAGWTGGAIRPGYYDSRSDEYFANNRNNRRYWKPSSNSNEMYAYNLGSPHRA</sequence>
<dbReference type="Proteomes" id="UP000024635">
    <property type="component" value="Unassembled WGS sequence"/>
</dbReference>
<feature type="signal peptide" evidence="1">
    <location>
        <begin position="1"/>
        <end position="22"/>
    </location>
</feature>
<evidence type="ECO:0000313" key="3">
    <source>
        <dbReference type="Proteomes" id="UP000024635"/>
    </source>
</evidence>
<organism evidence="2 3">
    <name type="scientific">Ancylostoma ceylanicum</name>
    <dbReference type="NCBI Taxonomy" id="53326"/>
    <lineage>
        <taxon>Eukaryota</taxon>
        <taxon>Metazoa</taxon>
        <taxon>Ecdysozoa</taxon>
        <taxon>Nematoda</taxon>
        <taxon>Chromadorea</taxon>
        <taxon>Rhabditida</taxon>
        <taxon>Rhabditina</taxon>
        <taxon>Rhabditomorpha</taxon>
        <taxon>Strongyloidea</taxon>
        <taxon>Ancylostomatidae</taxon>
        <taxon>Ancylostomatinae</taxon>
        <taxon>Ancylostoma</taxon>
    </lineage>
</organism>
<accession>A0A016U873</accession>
<proteinExistence type="predicted"/>
<evidence type="ECO:0000256" key="1">
    <source>
        <dbReference type="SAM" id="SignalP"/>
    </source>
</evidence>
<comment type="caution">
    <text evidence="2">The sequence shown here is derived from an EMBL/GenBank/DDBJ whole genome shotgun (WGS) entry which is preliminary data.</text>
</comment>
<reference evidence="3" key="1">
    <citation type="journal article" date="2015" name="Nat. Genet.">
        <title>The genome and transcriptome of the zoonotic hookworm Ancylostoma ceylanicum identify infection-specific gene families.</title>
        <authorList>
            <person name="Schwarz E.M."/>
            <person name="Hu Y."/>
            <person name="Antoshechkin I."/>
            <person name="Miller M.M."/>
            <person name="Sternberg P.W."/>
            <person name="Aroian R.V."/>
        </authorList>
    </citation>
    <scope>NUCLEOTIDE SEQUENCE</scope>
    <source>
        <strain evidence="3">HY135</strain>
    </source>
</reference>
<evidence type="ECO:0000313" key="2">
    <source>
        <dbReference type="EMBL" id="EYC11111.1"/>
    </source>
</evidence>
<gene>
    <name evidence="2" type="primary">Acey_s0052.g2227</name>
    <name evidence="2" type="ORF">Y032_0052g2227</name>
</gene>
<keyword evidence="3" id="KW-1185">Reference proteome</keyword>
<protein>
    <submittedName>
        <fullName evidence="2">Uncharacterized protein</fullName>
    </submittedName>
</protein>
<dbReference type="EMBL" id="JARK01001388">
    <property type="protein sequence ID" value="EYC11111.1"/>
    <property type="molecule type" value="Genomic_DNA"/>
</dbReference>
<feature type="chain" id="PRO_5001492055" evidence="1">
    <location>
        <begin position="23"/>
        <end position="84"/>
    </location>
</feature>
<dbReference type="AlphaFoldDB" id="A0A016U873"/>
<name>A0A016U873_9BILA</name>